<proteinExistence type="predicted"/>
<dbReference type="EMBL" id="JACHJS010000001">
    <property type="protein sequence ID" value="MBB4963803.1"/>
    <property type="molecule type" value="Genomic_DNA"/>
</dbReference>
<keyword evidence="2" id="KW-1185">Reference proteome</keyword>
<evidence type="ECO:0000313" key="2">
    <source>
        <dbReference type="Proteomes" id="UP000542674"/>
    </source>
</evidence>
<dbReference type="Proteomes" id="UP000542674">
    <property type="component" value="Unassembled WGS sequence"/>
</dbReference>
<organism evidence="1 2">
    <name type="scientific">Saccharothrix violaceirubra</name>
    <dbReference type="NCBI Taxonomy" id="413306"/>
    <lineage>
        <taxon>Bacteria</taxon>
        <taxon>Bacillati</taxon>
        <taxon>Actinomycetota</taxon>
        <taxon>Actinomycetes</taxon>
        <taxon>Pseudonocardiales</taxon>
        <taxon>Pseudonocardiaceae</taxon>
        <taxon>Saccharothrix</taxon>
    </lineage>
</organism>
<dbReference type="AlphaFoldDB" id="A0A7W7SZJ3"/>
<accession>A0A7W7SZJ3</accession>
<reference evidence="1 2" key="1">
    <citation type="submission" date="2020-08" db="EMBL/GenBank/DDBJ databases">
        <title>Sequencing the genomes of 1000 actinobacteria strains.</title>
        <authorList>
            <person name="Klenk H.-P."/>
        </authorList>
    </citation>
    <scope>NUCLEOTIDE SEQUENCE [LARGE SCALE GENOMIC DNA]</scope>
    <source>
        <strain evidence="1 2">DSM 45084</strain>
    </source>
</reference>
<evidence type="ECO:0000313" key="1">
    <source>
        <dbReference type="EMBL" id="MBB4963803.1"/>
    </source>
</evidence>
<protein>
    <submittedName>
        <fullName evidence="1">Uncharacterized protein</fullName>
    </submittedName>
</protein>
<gene>
    <name evidence="1" type="ORF">F4559_001162</name>
</gene>
<dbReference type="RefSeq" id="WP_184666549.1">
    <property type="nucleotide sequence ID" value="NZ_BAABAI010000034.1"/>
</dbReference>
<name>A0A7W7SZJ3_9PSEU</name>
<sequence length="65" mass="7064">MTTPTPHATTALITTTDDVYNLHAEIASILDRRLATITTRTRTDIADDLDAAGYTEAAAYLRSQP</sequence>
<comment type="caution">
    <text evidence="1">The sequence shown here is derived from an EMBL/GenBank/DDBJ whole genome shotgun (WGS) entry which is preliminary data.</text>
</comment>